<dbReference type="Proteomes" id="UP000003947">
    <property type="component" value="Unassembled WGS sequence"/>
</dbReference>
<dbReference type="RefSeq" id="WP_009489094.1">
    <property type="nucleotide sequence ID" value="NZ_CP141049.1"/>
</dbReference>
<keyword evidence="2" id="KW-1185">Reference proteome</keyword>
<sequence length="71" mass="8155">MMTDPSPSLDADLVDHHGYRIRLSPSGLDWITLVSWPDRQPTLIMAPERETALVKAREWIYHQLASDKTPQ</sequence>
<dbReference type="HOGENOM" id="CLU_2753356_0_0_5"/>
<accession>I4Z414</accession>
<dbReference type="STRING" id="864069.MicloDRAFT_00004850"/>
<name>I4Z414_9HYPH</name>
<evidence type="ECO:0000313" key="1">
    <source>
        <dbReference type="EMBL" id="EIM30956.1"/>
    </source>
</evidence>
<proteinExistence type="predicted"/>
<gene>
    <name evidence="1" type="ORF">MicloDRAFT_00004850</name>
</gene>
<dbReference type="OrthoDB" id="8019954at2"/>
<protein>
    <submittedName>
        <fullName evidence="1">Uncharacterized protein</fullName>
    </submittedName>
</protein>
<reference evidence="1 2" key="1">
    <citation type="submission" date="2012-02" db="EMBL/GenBank/DDBJ databases">
        <title>Improved High-Quality Draft sequence of Microvirga sp. WSM3557.</title>
        <authorList>
            <consortium name="US DOE Joint Genome Institute"/>
            <person name="Lucas S."/>
            <person name="Han J."/>
            <person name="Lapidus A."/>
            <person name="Cheng J.-F."/>
            <person name="Goodwin L."/>
            <person name="Pitluck S."/>
            <person name="Peters L."/>
            <person name="Zhang X."/>
            <person name="Detter J.C."/>
            <person name="Han C."/>
            <person name="Tapia R."/>
            <person name="Land M."/>
            <person name="Hauser L."/>
            <person name="Kyrpides N."/>
            <person name="Ivanova N."/>
            <person name="Pagani I."/>
            <person name="Brau L."/>
            <person name="Yates R."/>
            <person name="O'Hara G."/>
            <person name="Rui T."/>
            <person name="Howieson J."/>
            <person name="Reeve W."/>
            <person name="Woyke T."/>
        </authorList>
    </citation>
    <scope>NUCLEOTIDE SEQUENCE [LARGE SCALE GENOMIC DNA]</scope>
    <source>
        <strain evidence="1 2">WSM3557</strain>
    </source>
</reference>
<dbReference type="PATRIC" id="fig|864069.3.peg.531"/>
<dbReference type="EMBL" id="JH660635">
    <property type="protein sequence ID" value="EIM30956.1"/>
    <property type="molecule type" value="Genomic_DNA"/>
</dbReference>
<organism evidence="1 2">
    <name type="scientific">Microvirga lotononidis</name>
    <dbReference type="NCBI Taxonomy" id="864069"/>
    <lineage>
        <taxon>Bacteria</taxon>
        <taxon>Pseudomonadati</taxon>
        <taxon>Pseudomonadota</taxon>
        <taxon>Alphaproteobacteria</taxon>
        <taxon>Hyphomicrobiales</taxon>
        <taxon>Methylobacteriaceae</taxon>
        <taxon>Microvirga</taxon>
    </lineage>
</organism>
<dbReference type="AlphaFoldDB" id="I4Z414"/>
<evidence type="ECO:0000313" key="2">
    <source>
        <dbReference type="Proteomes" id="UP000003947"/>
    </source>
</evidence>